<gene>
    <name evidence="3" type="ORF">QVZ43_08715</name>
</gene>
<evidence type="ECO:0000313" key="4">
    <source>
        <dbReference type="Proteomes" id="UP001168640"/>
    </source>
</evidence>
<proteinExistence type="predicted"/>
<organism evidence="3 4">
    <name type="scientific">Marinobacter suaedae</name>
    <dbReference type="NCBI Taxonomy" id="3057675"/>
    <lineage>
        <taxon>Bacteria</taxon>
        <taxon>Pseudomonadati</taxon>
        <taxon>Pseudomonadota</taxon>
        <taxon>Gammaproteobacteria</taxon>
        <taxon>Pseudomonadales</taxon>
        <taxon>Marinobacteraceae</taxon>
        <taxon>Marinobacter</taxon>
    </lineage>
</organism>
<feature type="signal peptide" evidence="2">
    <location>
        <begin position="1"/>
        <end position="24"/>
    </location>
</feature>
<dbReference type="RefSeq" id="WP_302909608.1">
    <property type="nucleotide sequence ID" value="NZ_JAUMIS010000001.1"/>
</dbReference>
<accession>A0ABT8W0R1</accession>
<protein>
    <recommendedName>
        <fullName evidence="5">Tetratricopeptide repeat protein</fullName>
    </recommendedName>
</protein>
<dbReference type="EMBL" id="JAUMIS010000001">
    <property type="protein sequence ID" value="MDO3721807.1"/>
    <property type="molecule type" value="Genomic_DNA"/>
</dbReference>
<evidence type="ECO:0000256" key="1">
    <source>
        <dbReference type="SAM" id="MobiDB-lite"/>
    </source>
</evidence>
<dbReference type="PROSITE" id="PS51257">
    <property type="entry name" value="PROKAR_LIPOPROTEIN"/>
    <property type="match status" value="1"/>
</dbReference>
<evidence type="ECO:0008006" key="5">
    <source>
        <dbReference type="Google" id="ProtNLM"/>
    </source>
</evidence>
<dbReference type="Gene3D" id="1.25.40.10">
    <property type="entry name" value="Tetratricopeptide repeat domain"/>
    <property type="match status" value="1"/>
</dbReference>
<keyword evidence="2" id="KW-0732">Signal</keyword>
<dbReference type="InterPro" id="IPR011990">
    <property type="entry name" value="TPR-like_helical_dom_sf"/>
</dbReference>
<dbReference type="SUPFAM" id="SSF48452">
    <property type="entry name" value="TPR-like"/>
    <property type="match status" value="1"/>
</dbReference>
<sequence length="194" mass="20609">MIKKHVSGLPVAIAMLVLAGCASAPGESIYVPVGGQPSQAPEPPRTEQRTETAPVYRKSEQPTMVEPSEPVDRTPRSSGPSYRDSGEQMSPAALSLVREADALLAQGNVPAALGRLERAQRISPRSAAVYYKLSQAYVVNEQLGTAEQFALKGLSVSGSDARMQRAGWLLLADIRRARGNVAGADQAEERASAL</sequence>
<comment type="caution">
    <text evidence="3">The sequence shown here is derived from an EMBL/GenBank/DDBJ whole genome shotgun (WGS) entry which is preliminary data.</text>
</comment>
<feature type="chain" id="PRO_5046157283" description="Tetratricopeptide repeat protein" evidence="2">
    <location>
        <begin position="25"/>
        <end position="194"/>
    </location>
</feature>
<name>A0ABT8W0R1_9GAMM</name>
<evidence type="ECO:0000313" key="3">
    <source>
        <dbReference type="EMBL" id="MDO3721807.1"/>
    </source>
</evidence>
<evidence type="ECO:0000256" key="2">
    <source>
        <dbReference type="SAM" id="SignalP"/>
    </source>
</evidence>
<keyword evidence="4" id="KW-1185">Reference proteome</keyword>
<reference evidence="3" key="1">
    <citation type="submission" date="2023-07" db="EMBL/GenBank/DDBJ databases">
        <title>Marinobacter sp. chi1 genome sequencing and assembly.</title>
        <authorList>
            <person name="Park S."/>
        </authorList>
    </citation>
    <scope>NUCLEOTIDE SEQUENCE</scope>
    <source>
        <strain evidence="3">Chi1</strain>
    </source>
</reference>
<feature type="region of interest" description="Disordered" evidence="1">
    <location>
        <begin position="32"/>
        <end position="89"/>
    </location>
</feature>
<dbReference type="Proteomes" id="UP001168640">
    <property type="component" value="Unassembled WGS sequence"/>
</dbReference>